<evidence type="ECO:0000256" key="1">
    <source>
        <dbReference type="ARBA" id="ARBA00008898"/>
    </source>
</evidence>
<comment type="similarity">
    <text evidence="1">Belongs to the non-flavoprotein flavin reductase family.</text>
</comment>
<dbReference type="AlphaFoldDB" id="A0A1W9ZC02"/>
<dbReference type="Gene3D" id="2.30.110.10">
    <property type="entry name" value="Electron Transport, Fmn-binding Protein, Chain A"/>
    <property type="match status" value="1"/>
</dbReference>
<dbReference type="InterPro" id="IPR029016">
    <property type="entry name" value="GAF-like_dom_sf"/>
</dbReference>
<dbReference type="GO" id="GO:0010181">
    <property type="term" value="F:FMN binding"/>
    <property type="evidence" value="ECO:0007669"/>
    <property type="project" value="InterPro"/>
</dbReference>
<dbReference type="PANTHER" id="PTHR30466:SF11">
    <property type="entry name" value="FLAVIN-DEPENDENT MONOOXYGENASE, REDUCTASE SUBUNIT HSAB"/>
    <property type="match status" value="1"/>
</dbReference>
<evidence type="ECO:0000313" key="5">
    <source>
        <dbReference type="Proteomes" id="UP000192707"/>
    </source>
</evidence>
<dbReference type="PROSITE" id="PS51078">
    <property type="entry name" value="ICLR_ED"/>
    <property type="match status" value="1"/>
</dbReference>
<dbReference type="Gene3D" id="3.30.450.40">
    <property type="match status" value="1"/>
</dbReference>
<dbReference type="PANTHER" id="PTHR30466">
    <property type="entry name" value="FLAVIN REDUCTASE"/>
    <property type="match status" value="1"/>
</dbReference>
<dbReference type="GO" id="GO:0042602">
    <property type="term" value="F:riboflavin reductase (NADPH) activity"/>
    <property type="evidence" value="ECO:0007669"/>
    <property type="project" value="TreeGrafter"/>
</dbReference>
<dbReference type="Proteomes" id="UP000192707">
    <property type="component" value="Unassembled WGS sequence"/>
</dbReference>
<sequence length="405" mass="43473">MSELLPRASDPMHMRNVLGQFPTGVVVITAVAKDGTAVGLTVGSFTSVSLDPPLVAFMAQAGSASWRKIETSGAFCVNVLTYTQEHVCRAMATRRADKFSGIAWHPAASGSPVLDKVAAWIDCDIESVIPAGDHFIVLARVRDLDVAEATAPLIFYQGGYGRFSSSTLAANDADLMEQLAVVDVARPHMTELSGQMGAECLAIALVEKQVVVVASSGAGRTERRLTRVGTRVPFAPPGGYVFAAWAPDTVVNTWLQRHARRDHPEDVDIHLRRLERIRQRGFSLGLGGAAHHQFGTAARALRRSETEDRSAAVARLISMLADDYEPEDLSVSTSNIETITAPVFDKRGKVVLALVMYGLPDSTAPTQVDQLAERLLSATRAITATIGSQSHRKSEAVVAHPGNQS</sequence>
<protein>
    <recommendedName>
        <fullName evidence="3">IclR-ED domain-containing protein</fullName>
    </recommendedName>
</protein>
<evidence type="ECO:0000256" key="2">
    <source>
        <dbReference type="ARBA" id="ARBA00023002"/>
    </source>
</evidence>
<reference evidence="4 5" key="1">
    <citation type="submission" date="2016-12" db="EMBL/GenBank/DDBJ databases">
        <title>The new phylogeny of genus Mycobacterium.</title>
        <authorList>
            <person name="Tortoli E."/>
            <person name="Trovato A."/>
            <person name="Cirillo D.M."/>
        </authorList>
    </citation>
    <scope>NUCLEOTIDE SEQUENCE [LARGE SCALE GENOMIC DNA]</scope>
    <source>
        <strain evidence="4 5">DSM 45069</strain>
    </source>
</reference>
<dbReference type="InterPro" id="IPR014757">
    <property type="entry name" value="Tscrpt_reg_IclR_C"/>
</dbReference>
<comment type="caution">
    <text evidence="4">The sequence shown here is derived from an EMBL/GenBank/DDBJ whole genome shotgun (WGS) entry which is preliminary data.</text>
</comment>
<dbReference type="InterPro" id="IPR050268">
    <property type="entry name" value="NADH-dep_flavin_reductase"/>
</dbReference>
<keyword evidence="5" id="KW-1185">Reference proteome</keyword>
<gene>
    <name evidence="4" type="ORF">BST14_18920</name>
</gene>
<feature type="domain" description="IclR-ED" evidence="3">
    <location>
        <begin position="167"/>
        <end position="388"/>
    </location>
</feature>
<proteinExistence type="inferred from homology"/>
<name>A0A1W9ZC02_MYCAI</name>
<dbReference type="InterPro" id="IPR012349">
    <property type="entry name" value="Split_barrel_FMN-bd"/>
</dbReference>
<dbReference type="InterPro" id="IPR002563">
    <property type="entry name" value="Flavin_Rdtase-like_dom"/>
</dbReference>
<evidence type="ECO:0000259" key="3">
    <source>
        <dbReference type="PROSITE" id="PS51078"/>
    </source>
</evidence>
<dbReference type="SUPFAM" id="SSF50475">
    <property type="entry name" value="FMN-binding split barrel"/>
    <property type="match status" value="1"/>
</dbReference>
<accession>A0A1W9ZC02</accession>
<dbReference type="Pfam" id="PF01614">
    <property type="entry name" value="IclR_C"/>
    <property type="match status" value="1"/>
</dbReference>
<keyword evidence="2" id="KW-0560">Oxidoreductase</keyword>
<evidence type="ECO:0000313" key="4">
    <source>
        <dbReference type="EMBL" id="ORA11298.1"/>
    </source>
</evidence>
<dbReference type="Pfam" id="PF01613">
    <property type="entry name" value="Flavin_Reduct"/>
    <property type="match status" value="1"/>
</dbReference>
<dbReference type="SUPFAM" id="SSF55781">
    <property type="entry name" value="GAF domain-like"/>
    <property type="match status" value="1"/>
</dbReference>
<dbReference type="RefSeq" id="WP_142279478.1">
    <property type="nucleotide sequence ID" value="NZ_MVHG01000055.1"/>
</dbReference>
<dbReference type="EMBL" id="MVHG01000055">
    <property type="protein sequence ID" value="ORA11298.1"/>
    <property type="molecule type" value="Genomic_DNA"/>
</dbReference>
<organism evidence="4 5">
    <name type="scientific">Mycobacterium arosiense ATCC BAA-1401 = DSM 45069</name>
    <dbReference type="NCBI Taxonomy" id="1265311"/>
    <lineage>
        <taxon>Bacteria</taxon>
        <taxon>Bacillati</taxon>
        <taxon>Actinomycetota</taxon>
        <taxon>Actinomycetes</taxon>
        <taxon>Mycobacteriales</taxon>
        <taxon>Mycobacteriaceae</taxon>
        <taxon>Mycobacterium</taxon>
        <taxon>Mycobacterium avium complex (MAC)</taxon>
    </lineage>
</organism>
<dbReference type="SMART" id="SM00903">
    <property type="entry name" value="Flavin_Reduct"/>
    <property type="match status" value="1"/>
</dbReference>